<evidence type="ECO:0000259" key="4">
    <source>
        <dbReference type="Pfam" id="PF00535"/>
    </source>
</evidence>
<dbReference type="Proteomes" id="UP000752012">
    <property type="component" value="Unassembled WGS sequence"/>
</dbReference>
<organism evidence="5 6">
    <name type="scientific">Alkalicoccus luteus</name>
    <dbReference type="NCBI Taxonomy" id="1237094"/>
    <lineage>
        <taxon>Bacteria</taxon>
        <taxon>Bacillati</taxon>
        <taxon>Bacillota</taxon>
        <taxon>Bacilli</taxon>
        <taxon>Bacillales</taxon>
        <taxon>Bacillaceae</taxon>
        <taxon>Alkalicoccus</taxon>
    </lineage>
</organism>
<evidence type="ECO:0000313" key="6">
    <source>
        <dbReference type="Proteomes" id="UP000752012"/>
    </source>
</evidence>
<dbReference type="Pfam" id="PF00535">
    <property type="entry name" value="Glycos_transf_2"/>
    <property type="match status" value="1"/>
</dbReference>
<evidence type="ECO:0000313" key="5">
    <source>
        <dbReference type="EMBL" id="NJP38923.1"/>
    </source>
</evidence>
<keyword evidence="2" id="KW-0328">Glycosyltransferase</keyword>
<comment type="similarity">
    <text evidence="1">Belongs to the glycosyltransferase 2 family.</text>
</comment>
<dbReference type="EMBL" id="JAATHJ010000034">
    <property type="protein sequence ID" value="NJP38923.1"/>
    <property type="molecule type" value="Genomic_DNA"/>
</dbReference>
<proteinExistence type="inferred from homology"/>
<accession>A0A969PT94</accession>
<comment type="caution">
    <text evidence="5">The sequence shown here is derived from an EMBL/GenBank/DDBJ whole genome shotgun (WGS) entry which is preliminary data.</text>
</comment>
<feature type="domain" description="Glycosyltransferase 2-like" evidence="4">
    <location>
        <begin position="8"/>
        <end position="178"/>
    </location>
</feature>
<dbReference type="AlphaFoldDB" id="A0A969PT94"/>
<dbReference type="PANTHER" id="PTHR22916">
    <property type="entry name" value="GLYCOSYLTRANSFERASE"/>
    <property type="match status" value="1"/>
</dbReference>
<dbReference type="SUPFAM" id="SSF53448">
    <property type="entry name" value="Nucleotide-diphospho-sugar transferases"/>
    <property type="match status" value="1"/>
</dbReference>
<dbReference type="InterPro" id="IPR029044">
    <property type="entry name" value="Nucleotide-diphossugar_trans"/>
</dbReference>
<dbReference type="RefSeq" id="WP_168008868.1">
    <property type="nucleotide sequence ID" value="NZ_JAATHJ010000034.1"/>
</dbReference>
<gene>
    <name evidence="5" type="ORF">HCN83_15250</name>
</gene>
<keyword evidence="6" id="KW-1185">Reference proteome</keyword>
<dbReference type="GO" id="GO:0016757">
    <property type="term" value="F:glycosyltransferase activity"/>
    <property type="evidence" value="ECO:0007669"/>
    <property type="project" value="UniProtKB-KW"/>
</dbReference>
<dbReference type="CDD" id="cd00761">
    <property type="entry name" value="Glyco_tranf_GTA_type"/>
    <property type="match status" value="1"/>
</dbReference>
<name>A0A969PT94_9BACI</name>
<evidence type="ECO:0000256" key="1">
    <source>
        <dbReference type="ARBA" id="ARBA00006739"/>
    </source>
</evidence>
<dbReference type="InterPro" id="IPR001173">
    <property type="entry name" value="Glyco_trans_2-like"/>
</dbReference>
<keyword evidence="3" id="KW-0808">Transferase</keyword>
<evidence type="ECO:0000256" key="3">
    <source>
        <dbReference type="ARBA" id="ARBA00022679"/>
    </source>
</evidence>
<dbReference type="Gene3D" id="3.90.550.10">
    <property type="entry name" value="Spore Coat Polysaccharide Biosynthesis Protein SpsA, Chain A"/>
    <property type="match status" value="1"/>
</dbReference>
<sequence>MNTEPLISVIIPVYNVESYVDKCLKSVINQSYKNLEIIIVNDGSTDSSALICRKYLTIDKRIIFINQKNKGLSSARNTGLNVAQGEFIGFVDSDDYIHSDMYLLLMNALRIEQADLAIGGYEKVFDTDEQQSSLNINFSSTLNYNCTRSKLFNHLFDERAIQTIIACNKLYKRYLFDNVRYPIGKIHEDEFVIHHILNKVSKAVYLDLPLYLYVQRKSSIMNTPFSLKNLDLANAYNNRFKMFQSIDNNHLMSKALYSYLSLCMSHYYSVKKLSPDKQDVLKEIRRNITENVSIYNSLLPPKFRRNIYFFIISPVLYQTKHFVASNIYTVVNKLTLKKKSVSSTL</sequence>
<reference evidence="5 6" key="1">
    <citation type="submission" date="2020-03" db="EMBL/GenBank/DDBJ databases">
        <title>Assessment of the enzymatic potential of alkaline-tolerant lipase obtained from Bacillus luteus H11 (technogenic soil) for the bioremediation of saline soils contaminated with petroleum substances.</title>
        <authorList>
            <person name="Kalwasinska A."/>
        </authorList>
    </citation>
    <scope>NUCLEOTIDE SEQUENCE [LARGE SCALE GENOMIC DNA]</scope>
    <source>
        <strain evidence="5 6">H11</strain>
    </source>
</reference>
<protein>
    <submittedName>
        <fullName evidence="5">Glycosyltransferase family 2 protein</fullName>
    </submittedName>
</protein>
<evidence type="ECO:0000256" key="2">
    <source>
        <dbReference type="ARBA" id="ARBA00022676"/>
    </source>
</evidence>
<dbReference type="PANTHER" id="PTHR22916:SF51">
    <property type="entry name" value="GLYCOSYLTRANSFERASE EPSH-RELATED"/>
    <property type="match status" value="1"/>
</dbReference>